<dbReference type="OrthoDB" id="2971300at2"/>
<evidence type="ECO:0000313" key="2">
    <source>
        <dbReference type="EMBL" id="TSJ63576.1"/>
    </source>
</evidence>
<comment type="caution">
    <text evidence="2">The sequence shown here is derived from an EMBL/GenBank/DDBJ whole genome shotgun (WGS) entry which is preliminary data.</text>
</comment>
<organism evidence="2 3">
    <name type="scientific">Allobacillus salarius</name>
    <dbReference type="NCBI Taxonomy" id="1955272"/>
    <lineage>
        <taxon>Bacteria</taxon>
        <taxon>Bacillati</taxon>
        <taxon>Bacillota</taxon>
        <taxon>Bacilli</taxon>
        <taxon>Bacillales</taxon>
        <taxon>Bacillaceae</taxon>
        <taxon>Allobacillus</taxon>
    </lineage>
</organism>
<gene>
    <name evidence="2" type="ORF">FPQ13_08935</name>
</gene>
<dbReference type="AlphaFoldDB" id="A0A556PGP5"/>
<evidence type="ECO:0000313" key="3">
    <source>
        <dbReference type="Proteomes" id="UP000316425"/>
    </source>
</evidence>
<feature type="coiled-coil region" evidence="1">
    <location>
        <begin position="24"/>
        <end position="58"/>
    </location>
</feature>
<proteinExistence type="predicted"/>
<dbReference type="EMBL" id="VMHE01000015">
    <property type="protein sequence ID" value="TSJ63576.1"/>
    <property type="molecule type" value="Genomic_DNA"/>
</dbReference>
<dbReference type="Gene3D" id="1.20.1270.70">
    <property type="entry name" value="Designed single chain three-helix bundle"/>
    <property type="match status" value="1"/>
</dbReference>
<reference evidence="2 3" key="1">
    <citation type="submission" date="2019-07" db="EMBL/GenBank/DDBJ databases">
        <title>Allobacillus sp. nov. SKP isolated from shrimp paste of Euphausiacea.</title>
        <authorList>
            <person name="Kanchanasin P."/>
            <person name="Tanasupawat S."/>
            <person name="Shi W."/>
            <person name="Wu L."/>
            <person name="Ma J."/>
        </authorList>
    </citation>
    <scope>NUCLEOTIDE SEQUENCE [LARGE SCALE GENOMIC DNA]</scope>
    <source>
        <strain evidence="2 3">SKP4-8</strain>
    </source>
</reference>
<sequence>MEKSEFNMIIQAIRELSDKIDGVETRLNQRIDGLEQRMDSLEQRMDSLEEKVDKNHGVVTGKIDRLTEKVEYIQEKMIDHDEDIFRLKKRVL</sequence>
<dbReference type="RefSeq" id="WP_144088995.1">
    <property type="nucleotide sequence ID" value="NZ_VMHE01000015.1"/>
</dbReference>
<keyword evidence="1" id="KW-0175">Coiled coil</keyword>
<dbReference type="SUPFAM" id="SSF57997">
    <property type="entry name" value="Tropomyosin"/>
    <property type="match status" value="1"/>
</dbReference>
<dbReference type="Proteomes" id="UP000316425">
    <property type="component" value="Unassembled WGS sequence"/>
</dbReference>
<protein>
    <submittedName>
        <fullName evidence="2">Hemagglutinin</fullName>
    </submittedName>
</protein>
<keyword evidence="3" id="KW-1185">Reference proteome</keyword>
<accession>A0A556PGP5</accession>
<evidence type="ECO:0000256" key="1">
    <source>
        <dbReference type="SAM" id="Coils"/>
    </source>
</evidence>
<name>A0A556PGP5_9BACI</name>